<dbReference type="Pfam" id="PF04309">
    <property type="entry name" value="G3P_antiterm"/>
    <property type="match status" value="1"/>
</dbReference>
<dbReference type="GO" id="GO:0006355">
    <property type="term" value="P:regulation of DNA-templated transcription"/>
    <property type="evidence" value="ECO:0007669"/>
    <property type="project" value="InterPro"/>
</dbReference>
<comment type="caution">
    <text evidence="1">The sequence shown here is derived from an EMBL/GenBank/DDBJ whole genome shotgun (WGS) entry which is preliminary data.</text>
</comment>
<reference evidence="1 2" key="1">
    <citation type="journal article" date="2017" name="Genome Med.">
        <title>A novel Ruminococcus gnavus clade enriched in inflammatory bowel disease patients.</title>
        <authorList>
            <person name="Hall A.B."/>
            <person name="Yassour M."/>
            <person name="Sauk J."/>
            <person name="Garner A."/>
            <person name="Jiang X."/>
            <person name="Arthur T."/>
            <person name="Lagoudas G.K."/>
            <person name="Vatanen T."/>
            <person name="Fornelos N."/>
            <person name="Wilson R."/>
            <person name="Bertha M."/>
            <person name="Cohen M."/>
            <person name="Garber J."/>
            <person name="Khalili H."/>
            <person name="Gevers D."/>
            <person name="Ananthakrishnan A.N."/>
            <person name="Kugathasan S."/>
            <person name="Lander E.S."/>
            <person name="Blainey P."/>
            <person name="Vlamakis H."/>
            <person name="Xavier R.J."/>
            <person name="Huttenhower C."/>
        </authorList>
    </citation>
    <scope>NUCLEOTIDE SEQUENCE [LARGE SCALE GENOMIC DNA]</scope>
    <source>
        <strain evidence="1 2">RJX1118</strain>
    </source>
</reference>
<accession>A0A2N5NH15</accession>
<proteinExistence type="predicted"/>
<dbReference type="Gene3D" id="3.20.20.70">
    <property type="entry name" value="Aldolase class I"/>
    <property type="match status" value="1"/>
</dbReference>
<dbReference type="RefSeq" id="WP_101879850.1">
    <property type="nucleotide sequence ID" value="NZ_JALQCM010000001.1"/>
</dbReference>
<dbReference type="SUPFAM" id="SSF110391">
    <property type="entry name" value="GlpP-like"/>
    <property type="match status" value="1"/>
</dbReference>
<dbReference type="GO" id="GO:0006071">
    <property type="term" value="P:glycerol metabolic process"/>
    <property type="evidence" value="ECO:0007669"/>
    <property type="project" value="InterPro"/>
</dbReference>
<dbReference type="Proteomes" id="UP000234849">
    <property type="component" value="Unassembled WGS sequence"/>
</dbReference>
<sequence length="192" mass="20822">MNQEFYDAVEANPVIAAVKNDAGLQAAVEMEEIQMIFVLYGDVCTIPAILERIKAAEKKAMVHIDLIAGLSAKEISVEFIARQTRADGIITTKPALVRRAKELGIFAVLRFFVIDSLALKNIENLEMQCGTSRPDFIEVLPGVMPKVLGRIAKVSRIPMIAGGLITEKEDVIAALSAGAIAVSSTNQDVWNL</sequence>
<evidence type="ECO:0000313" key="1">
    <source>
        <dbReference type="EMBL" id="PLT54343.1"/>
    </source>
</evidence>
<gene>
    <name evidence="1" type="ORF">CDL18_10175</name>
</gene>
<dbReference type="EMBL" id="NIHM01000013">
    <property type="protein sequence ID" value="PLT54343.1"/>
    <property type="molecule type" value="Genomic_DNA"/>
</dbReference>
<dbReference type="AlphaFoldDB" id="A0A2N5NH15"/>
<dbReference type="InterPro" id="IPR006699">
    <property type="entry name" value="GlpP"/>
</dbReference>
<dbReference type="PANTHER" id="PTHR35787:SF1">
    <property type="entry name" value="GLYCEROL UPTAKE OPERON ANTITERMINATOR REGULATORY PROTEIN"/>
    <property type="match status" value="1"/>
</dbReference>
<name>A0A2N5NH15_MEDGN</name>
<evidence type="ECO:0000313" key="2">
    <source>
        <dbReference type="Proteomes" id="UP000234849"/>
    </source>
</evidence>
<dbReference type="PANTHER" id="PTHR35787">
    <property type="entry name" value="GLYCEROL UPTAKE OPERON ANTITERMINATOR REGULATORY PROTEIN"/>
    <property type="match status" value="1"/>
</dbReference>
<protein>
    <submittedName>
        <fullName evidence="1">Antiterminator</fullName>
    </submittedName>
</protein>
<dbReference type="InterPro" id="IPR013785">
    <property type="entry name" value="Aldolase_TIM"/>
</dbReference>
<dbReference type="PIRSF" id="PIRSF016897">
    <property type="entry name" value="GlpP"/>
    <property type="match status" value="1"/>
</dbReference>
<organism evidence="1 2">
    <name type="scientific">Mediterraneibacter gnavus</name>
    <name type="common">Ruminococcus gnavus</name>
    <dbReference type="NCBI Taxonomy" id="33038"/>
    <lineage>
        <taxon>Bacteria</taxon>
        <taxon>Bacillati</taxon>
        <taxon>Bacillota</taxon>
        <taxon>Clostridia</taxon>
        <taxon>Lachnospirales</taxon>
        <taxon>Lachnospiraceae</taxon>
        <taxon>Mediterraneibacter</taxon>
    </lineage>
</organism>